<dbReference type="EMBL" id="DVKS01000149">
    <property type="protein sequence ID" value="HIT42123.1"/>
    <property type="molecule type" value="Genomic_DNA"/>
</dbReference>
<reference evidence="8" key="1">
    <citation type="submission" date="2020-10" db="EMBL/GenBank/DDBJ databases">
        <authorList>
            <person name="Gilroy R."/>
        </authorList>
    </citation>
    <scope>NUCLEOTIDE SEQUENCE</scope>
    <source>
        <strain evidence="8">CHK123-3438</strain>
    </source>
</reference>
<dbReference type="PANTHER" id="PTHR23514:SF3">
    <property type="entry name" value="BYPASS OF STOP CODON PROTEIN 6"/>
    <property type="match status" value="1"/>
</dbReference>
<keyword evidence="4 7" id="KW-0812">Transmembrane</keyword>
<feature type="transmembrane region" description="Helical" evidence="7">
    <location>
        <begin position="329"/>
        <end position="348"/>
    </location>
</feature>
<evidence type="ECO:0000256" key="6">
    <source>
        <dbReference type="ARBA" id="ARBA00023136"/>
    </source>
</evidence>
<dbReference type="Proteomes" id="UP000886860">
    <property type="component" value="Unassembled WGS sequence"/>
</dbReference>
<keyword evidence="5 7" id="KW-1133">Transmembrane helix</keyword>
<dbReference type="GO" id="GO:0022857">
    <property type="term" value="F:transmembrane transporter activity"/>
    <property type="evidence" value="ECO:0007669"/>
    <property type="project" value="InterPro"/>
</dbReference>
<sequence>MGAKRQDPARIRKRNAGFAAFFISGICAISCGVVVSLLQERLGFDYAMTGTLLSMMNIGNLAAGFAAAFLAGKIGMKKSVMLLTIGYAAGYLIMASSGWIALLMAAFFLAGIGKGSTINTCTILVGDNSENRTRGMNIMHGCYAFGALLCPFLISAAGLISPVFPMAALGLCGLILWLIFAAAPMEEKEKEKKKGTDWSFLKSRKFWILTGLLFCQNGAETSVTGWLVTYFKGSGILTGNLSTYTVTVMWLATLAARMLFAFVFPIRKAEKAMIRMSIGCIVFYFGLMQAGSQWPAILLLFAFAASMAGMNPTAVACAGQMTSVASMGIMLPAASSGAILMPWVIGLVAEHAGIGTGMFCNMLPCGGMLILSMLAKKERERVK</sequence>
<feature type="transmembrane region" description="Helical" evidence="7">
    <location>
        <begin position="206"/>
        <end position="229"/>
    </location>
</feature>
<evidence type="ECO:0000256" key="3">
    <source>
        <dbReference type="ARBA" id="ARBA00022448"/>
    </source>
</evidence>
<evidence type="ECO:0000313" key="9">
    <source>
        <dbReference type="Proteomes" id="UP000886860"/>
    </source>
</evidence>
<dbReference type="InterPro" id="IPR051788">
    <property type="entry name" value="MFS_Transporter"/>
</dbReference>
<dbReference type="Pfam" id="PF07690">
    <property type="entry name" value="MFS_1"/>
    <property type="match status" value="1"/>
</dbReference>
<feature type="transmembrane region" description="Helical" evidence="7">
    <location>
        <begin position="296"/>
        <end position="317"/>
    </location>
</feature>
<gene>
    <name evidence="8" type="ORF">IAB60_08535</name>
</gene>
<comment type="caution">
    <text evidence="8">The sequence shown here is derived from an EMBL/GenBank/DDBJ whole genome shotgun (WGS) entry which is preliminary data.</text>
</comment>
<keyword evidence="3" id="KW-0813">Transport</keyword>
<feature type="transmembrane region" description="Helical" evidence="7">
    <location>
        <begin position="241"/>
        <end position="260"/>
    </location>
</feature>
<feature type="transmembrane region" description="Helical" evidence="7">
    <location>
        <begin position="16"/>
        <end position="38"/>
    </location>
</feature>
<dbReference type="InterPro" id="IPR011701">
    <property type="entry name" value="MFS"/>
</dbReference>
<comment type="subcellular location">
    <subcellularLocation>
        <location evidence="1">Cell membrane</location>
        <topology evidence="1">Multi-pass membrane protein</topology>
    </subcellularLocation>
</comment>
<protein>
    <submittedName>
        <fullName evidence="8">MFS transporter</fullName>
    </submittedName>
</protein>
<dbReference type="InterPro" id="IPR036259">
    <property type="entry name" value="MFS_trans_sf"/>
</dbReference>
<feature type="transmembrane region" description="Helical" evidence="7">
    <location>
        <begin position="50"/>
        <end position="71"/>
    </location>
</feature>
<feature type="transmembrane region" description="Helical" evidence="7">
    <location>
        <begin position="106"/>
        <end position="126"/>
    </location>
</feature>
<evidence type="ECO:0000256" key="4">
    <source>
        <dbReference type="ARBA" id="ARBA00022692"/>
    </source>
</evidence>
<dbReference type="PANTHER" id="PTHR23514">
    <property type="entry name" value="BYPASS OF STOP CODON PROTEIN 6"/>
    <property type="match status" value="1"/>
</dbReference>
<proteinExistence type="inferred from homology"/>
<feature type="transmembrane region" description="Helical" evidence="7">
    <location>
        <begin position="166"/>
        <end position="185"/>
    </location>
</feature>
<organism evidence="8 9">
    <name type="scientific">Candidatus Caccovicinus merdipullorum</name>
    <dbReference type="NCBI Taxonomy" id="2840724"/>
    <lineage>
        <taxon>Bacteria</taxon>
        <taxon>Bacillati</taxon>
        <taxon>Bacillota</taxon>
        <taxon>Clostridia</taxon>
        <taxon>Eubacteriales</taxon>
        <taxon>Candidatus Caccovicinus</taxon>
    </lineage>
</organism>
<evidence type="ECO:0000313" key="8">
    <source>
        <dbReference type="EMBL" id="HIT42123.1"/>
    </source>
</evidence>
<feature type="transmembrane region" description="Helical" evidence="7">
    <location>
        <begin position="80"/>
        <end position="100"/>
    </location>
</feature>
<keyword evidence="6 7" id="KW-0472">Membrane</keyword>
<dbReference type="Gene3D" id="1.20.1250.20">
    <property type="entry name" value="MFS general substrate transporter like domains"/>
    <property type="match status" value="1"/>
</dbReference>
<evidence type="ECO:0000256" key="5">
    <source>
        <dbReference type="ARBA" id="ARBA00022989"/>
    </source>
</evidence>
<evidence type="ECO:0000256" key="7">
    <source>
        <dbReference type="SAM" id="Phobius"/>
    </source>
</evidence>
<feature type="transmembrane region" description="Helical" evidence="7">
    <location>
        <begin position="354"/>
        <end position="375"/>
    </location>
</feature>
<feature type="transmembrane region" description="Helical" evidence="7">
    <location>
        <begin position="138"/>
        <end position="160"/>
    </location>
</feature>
<name>A0A9D1GJ95_9FIRM</name>
<accession>A0A9D1GJ95</accession>
<dbReference type="SUPFAM" id="SSF103473">
    <property type="entry name" value="MFS general substrate transporter"/>
    <property type="match status" value="1"/>
</dbReference>
<evidence type="ECO:0000256" key="2">
    <source>
        <dbReference type="ARBA" id="ARBA00008335"/>
    </source>
</evidence>
<dbReference type="AlphaFoldDB" id="A0A9D1GJ95"/>
<comment type="similarity">
    <text evidence="2">Belongs to the major facilitator superfamily.</text>
</comment>
<feature type="transmembrane region" description="Helical" evidence="7">
    <location>
        <begin position="272"/>
        <end position="290"/>
    </location>
</feature>
<evidence type="ECO:0000256" key="1">
    <source>
        <dbReference type="ARBA" id="ARBA00004651"/>
    </source>
</evidence>
<dbReference type="GO" id="GO:0005886">
    <property type="term" value="C:plasma membrane"/>
    <property type="evidence" value="ECO:0007669"/>
    <property type="project" value="UniProtKB-SubCell"/>
</dbReference>
<reference evidence="8" key="2">
    <citation type="journal article" date="2021" name="PeerJ">
        <title>Extensive microbial diversity within the chicken gut microbiome revealed by metagenomics and culture.</title>
        <authorList>
            <person name="Gilroy R."/>
            <person name="Ravi A."/>
            <person name="Getino M."/>
            <person name="Pursley I."/>
            <person name="Horton D.L."/>
            <person name="Alikhan N.F."/>
            <person name="Baker D."/>
            <person name="Gharbi K."/>
            <person name="Hall N."/>
            <person name="Watson M."/>
            <person name="Adriaenssens E.M."/>
            <person name="Foster-Nyarko E."/>
            <person name="Jarju S."/>
            <person name="Secka A."/>
            <person name="Antonio M."/>
            <person name="Oren A."/>
            <person name="Chaudhuri R.R."/>
            <person name="La Ragione R."/>
            <person name="Hildebrand F."/>
            <person name="Pallen M.J."/>
        </authorList>
    </citation>
    <scope>NUCLEOTIDE SEQUENCE</scope>
    <source>
        <strain evidence="8">CHK123-3438</strain>
    </source>
</reference>